<feature type="signal peptide" evidence="3">
    <location>
        <begin position="1"/>
        <end position="21"/>
    </location>
</feature>
<feature type="region of interest" description="Disordered" evidence="1">
    <location>
        <begin position="235"/>
        <end position="500"/>
    </location>
</feature>
<feature type="compositionally biased region" description="Low complexity" evidence="1">
    <location>
        <begin position="723"/>
        <end position="746"/>
    </location>
</feature>
<dbReference type="Proteomes" id="UP000886723">
    <property type="component" value="Unassembled WGS sequence"/>
</dbReference>
<dbReference type="AlphaFoldDB" id="A0A9D1T704"/>
<sequence length="796" mass="81897">MGRKKCLKMMGVLLASAMVTAGTGGQAVYASGQDSHIEKSDKENKEEHVIYLNGESGSDSNSGTSAKRAVKTFRKAARLAGEEGKILICGTVTVEGEETWELPDGVSIRAAEGFSDPLVCVTGSLTLENIWITESQITGDGEVEGAVRESLVKVPEVISIEQPCPLSEISLEECEGQGTFSWENEDAVPSAWETVYQVIFRPEDPDAEDYSQEEGWVEESGVVIRQVTVRVLSLEEAGEDGEDQETSETPEDGGSQGESGTGEVPDSSGEGNTGSEAGEAPDAGEDTGSGTEEMPDAGAGSGSETGETPDAGAGSGSETGETPDAGAGSGSETGETPDTGAGSGSETEEMPDTGASNGSGTEETPDTGDSGNENGEFPEEGTDGDNSGNQAPDAGESGSGQEQPGTGETPGDGNQTPENGGQDETDEGDPATGGEDGSAAGEGEESEDSDVPEDGSAQQPGDGTENPDAGSQTPDTGTAPSGDETAGEAGGLTGEEQQQAADVQALLDALPEQAASLDDVNLVVEATRAYLSLNDASRETLNAESVRHLEALQQQSAALNRTSNGVTIEGDFPWYVQFRAQYYSQEDQLTLPQNSGADTVIAPYDMLLWDLMNQQEYHLKGQQVRITMPAPDMNMFSQLVVLHYLEDGSVEYITPVNNGNGTISFLTTSFSPYNLAGSQVLVGNTNWLYTPAATGGNSSGSSGSTQTSQSGTSSSGRGGSQGSGSQTQTLTGSVSQAVSSGSQSSSRVNRVAATNDPQNPLLYAGIGAAALIILAGAAVGAKKTAARRKESENTKE</sequence>
<feature type="transmembrane region" description="Helical" evidence="2">
    <location>
        <begin position="761"/>
        <end position="781"/>
    </location>
</feature>
<reference evidence="4" key="2">
    <citation type="journal article" date="2021" name="PeerJ">
        <title>Extensive microbial diversity within the chicken gut microbiome revealed by metagenomics and culture.</title>
        <authorList>
            <person name="Gilroy R."/>
            <person name="Ravi A."/>
            <person name="Getino M."/>
            <person name="Pursley I."/>
            <person name="Horton D.L."/>
            <person name="Alikhan N.F."/>
            <person name="Baker D."/>
            <person name="Gharbi K."/>
            <person name="Hall N."/>
            <person name="Watson M."/>
            <person name="Adriaenssens E.M."/>
            <person name="Foster-Nyarko E."/>
            <person name="Jarju S."/>
            <person name="Secka A."/>
            <person name="Antonio M."/>
            <person name="Oren A."/>
            <person name="Chaudhuri R.R."/>
            <person name="La Ragione R."/>
            <person name="Hildebrand F."/>
            <person name="Pallen M.J."/>
        </authorList>
    </citation>
    <scope>NUCLEOTIDE SEQUENCE</scope>
    <source>
        <strain evidence="4">ChiBcec2-4451</strain>
    </source>
</reference>
<name>A0A9D1T704_9FIRM</name>
<feature type="compositionally biased region" description="Polar residues" evidence="1">
    <location>
        <begin position="354"/>
        <end position="373"/>
    </location>
</feature>
<keyword evidence="2" id="KW-0812">Transmembrane</keyword>
<keyword evidence="2" id="KW-0472">Membrane</keyword>
<feature type="compositionally biased region" description="Polar residues" evidence="1">
    <location>
        <begin position="399"/>
        <end position="419"/>
    </location>
</feature>
<feature type="compositionally biased region" description="Acidic residues" evidence="1">
    <location>
        <begin position="236"/>
        <end position="251"/>
    </location>
</feature>
<accession>A0A9D1T704</accession>
<feature type="compositionally biased region" description="Acidic residues" evidence="1">
    <location>
        <begin position="442"/>
        <end position="453"/>
    </location>
</feature>
<reference evidence="4" key="1">
    <citation type="submission" date="2020-10" db="EMBL/GenBank/DDBJ databases">
        <authorList>
            <person name="Gilroy R."/>
        </authorList>
    </citation>
    <scope>NUCLEOTIDE SEQUENCE</scope>
    <source>
        <strain evidence="4">ChiBcec2-4451</strain>
    </source>
</reference>
<feature type="chain" id="PRO_5039521978" evidence="3">
    <location>
        <begin position="22"/>
        <end position="796"/>
    </location>
</feature>
<evidence type="ECO:0000256" key="2">
    <source>
        <dbReference type="SAM" id="Phobius"/>
    </source>
</evidence>
<evidence type="ECO:0000313" key="4">
    <source>
        <dbReference type="EMBL" id="HIV13751.1"/>
    </source>
</evidence>
<comment type="caution">
    <text evidence="4">The sequence shown here is derived from an EMBL/GenBank/DDBJ whole genome shotgun (WGS) entry which is preliminary data.</text>
</comment>
<evidence type="ECO:0000256" key="3">
    <source>
        <dbReference type="SAM" id="SignalP"/>
    </source>
</evidence>
<proteinExistence type="predicted"/>
<gene>
    <name evidence="4" type="ORF">IAA63_11515</name>
</gene>
<keyword evidence="2" id="KW-1133">Transmembrane helix</keyword>
<dbReference type="EMBL" id="DVON01000244">
    <property type="protein sequence ID" value="HIV13751.1"/>
    <property type="molecule type" value="Genomic_DNA"/>
</dbReference>
<keyword evidence="3" id="KW-0732">Signal</keyword>
<feature type="region of interest" description="Disordered" evidence="1">
    <location>
        <begin position="695"/>
        <end position="751"/>
    </location>
</feature>
<organism evidence="4 5">
    <name type="scientific">Candidatus Pullilachnospira stercoravium</name>
    <dbReference type="NCBI Taxonomy" id="2840913"/>
    <lineage>
        <taxon>Bacteria</taxon>
        <taxon>Bacillati</taxon>
        <taxon>Bacillota</taxon>
        <taxon>Clostridia</taxon>
        <taxon>Lachnospirales</taxon>
        <taxon>Lachnospiraceae</taxon>
        <taxon>Lachnospiraceae incertae sedis</taxon>
        <taxon>Candidatus Pullilachnospira</taxon>
    </lineage>
</organism>
<evidence type="ECO:0000256" key="1">
    <source>
        <dbReference type="SAM" id="MobiDB-lite"/>
    </source>
</evidence>
<feature type="compositionally biased region" description="Polar residues" evidence="1">
    <location>
        <begin position="469"/>
        <end position="479"/>
    </location>
</feature>
<protein>
    <submittedName>
        <fullName evidence="4">Uncharacterized protein</fullName>
    </submittedName>
</protein>
<evidence type="ECO:0000313" key="5">
    <source>
        <dbReference type="Proteomes" id="UP000886723"/>
    </source>
</evidence>
<feature type="compositionally biased region" description="Low complexity" evidence="1">
    <location>
        <begin position="695"/>
        <end position="715"/>
    </location>
</feature>